<reference evidence="2 3" key="1">
    <citation type="submission" date="2018-07" db="EMBL/GenBank/DDBJ databases">
        <title>Genomic Encyclopedia of Type Strains, Phase IV (KMG-IV): sequencing the most valuable type-strain genomes for metagenomic binning, comparative biology and taxonomic classification.</title>
        <authorList>
            <person name="Goeker M."/>
        </authorList>
    </citation>
    <scope>NUCLEOTIDE SEQUENCE [LARGE SCALE GENOMIC DNA]</scope>
    <source>
        <strain evidence="2 3">DSM 26725</strain>
    </source>
</reference>
<evidence type="ECO:0000313" key="2">
    <source>
        <dbReference type="EMBL" id="RED17141.1"/>
    </source>
</evidence>
<keyword evidence="3" id="KW-1185">Reference proteome</keyword>
<proteinExistence type="predicted"/>
<accession>A0A3D9FJ64</accession>
<dbReference type="OrthoDB" id="9815686at2"/>
<dbReference type="Pfam" id="PF10067">
    <property type="entry name" value="DUF2306"/>
    <property type="match status" value="1"/>
</dbReference>
<comment type="caution">
    <text evidence="2">The sequence shown here is derived from an EMBL/GenBank/DDBJ whole genome shotgun (WGS) entry which is preliminary data.</text>
</comment>
<evidence type="ECO:0000313" key="3">
    <source>
        <dbReference type="Proteomes" id="UP000256310"/>
    </source>
</evidence>
<protein>
    <submittedName>
        <fullName evidence="2">Putative membrane protein</fullName>
    </submittedName>
</protein>
<keyword evidence="1" id="KW-0812">Transmembrane</keyword>
<dbReference type="Proteomes" id="UP000256310">
    <property type="component" value="Unassembled WGS sequence"/>
</dbReference>
<feature type="transmembrane region" description="Helical" evidence="1">
    <location>
        <begin position="46"/>
        <end position="67"/>
    </location>
</feature>
<gene>
    <name evidence="2" type="ORF">DFR46_2179</name>
</gene>
<feature type="transmembrane region" description="Helical" evidence="1">
    <location>
        <begin position="12"/>
        <end position="34"/>
    </location>
</feature>
<feature type="transmembrane region" description="Helical" evidence="1">
    <location>
        <begin position="134"/>
        <end position="154"/>
    </location>
</feature>
<feature type="transmembrane region" description="Helical" evidence="1">
    <location>
        <begin position="79"/>
        <end position="97"/>
    </location>
</feature>
<dbReference type="InterPro" id="IPR018750">
    <property type="entry name" value="DUF2306_membrane"/>
</dbReference>
<evidence type="ECO:0000256" key="1">
    <source>
        <dbReference type="SAM" id="Phobius"/>
    </source>
</evidence>
<sequence>MTVIPKSRQTGIGLIGALAVLLGTVVVTLTLMSLSYGEGQPSDNNLSLAVVIHLATVVPAVPLGGYVLLRRKGDSLHRILGRVWVVLMLVTAISSFWLSLSFIHIFSVLVLVSVPLSLWRISKGDVVGHRRSMEGMYIGLVVAGAFAFIPGRLLGTLLFG</sequence>
<organism evidence="2 3">
    <name type="scientific">Parasphingopyxis lamellibrachiae</name>
    <dbReference type="NCBI Taxonomy" id="680125"/>
    <lineage>
        <taxon>Bacteria</taxon>
        <taxon>Pseudomonadati</taxon>
        <taxon>Pseudomonadota</taxon>
        <taxon>Alphaproteobacteria</taxon>
        <taxon>Sphingomonadales</taxon>
        <taxon>Sphingomonadaceae</taxon>
        <taxon>Parasphingopyxis</taxon>
    </lineage>
</organism>
<keyword evidence="1" id="KW-0472">Membrane</keyword>
<dbReference type="EMBL" id="QRDP01000004">
    <property type="protein sequence ID" value="RED17141.1"/>
    <property type="molecule type" value="Genomic_DNA"/>
</dbReference>
<dbReference type="AlphaFoldDB" id="A0A3D9FJ64"/>
<feature type="transmembrane region" description="Helical" evidence="1">
    <location>
        <begin position="103"/>
        <end position="122"/>
    </location>
</feature>
<name>A0A3D9FJ64_9SPHN</name>
<keyword evidence="1" id="KW-1133">Transmembrane helix</keyword>
<dbReference type="RefSeq" id="WP_116236450.1">
    <property type="nucleotide sequence ID" value="NZ_QRDP01000004.1"/>
</dbReference>